<feature type="transmembrane region" description="Helical" evidence="1">
    <location>
        <begin position="108"/>
        <end position="126"/>
    </location>
</feature>
<feature type="transmembrane region" description="Helical" evidence="1">
    <location>
        <begin position="264"/>
        <end position="283"/>
    </location>
</feature>
<dbReference type="Proteomes" id="UP000030130">
    <property type="component" value="Unassembled WGS sequence"/>
</dbReference>
<feature type="transmembrane region" description="Helical" evidence="1">
    <location>
        <begin position="156"/>
        <end position="178"/>
    </location>
</feature>
<evidence type="ECO:0000313" key="3">
    <source>
        <dbReference type="Proteomes" id="UP000030130"/>
    </source>
</evidence>
<feature type="transmembrane region" description="Helical" evidence="1">
    <location>
        <begin position="27"/>
        <end position="46"/>
    </location>
</feature>
<feature type="transmembrane region" description="Helical" evidence="1">
    <location>
        <begin position="311"/>
        <end position="329"/>
    </location>
</feature>
<dbReference type="OrthoDB" id="1013134at2"/>
<name>A0A0A2F4W3_9PORP</name>
<keyword evidence="1" id="KW-1133">Transmembrane helix</keyword>
<feature type="transmembrane region" description="Helical" evidence="1">
    <location>
        <begin position="228"/>
        <end position="252"/>
    </location>
</feature>
<evidence type="ECO:0000313" key="2">
    <source>
        <dbReference type="EMBL" id="KGN85090.1"/>
    </source>
</evidence>
<organism evidence="2 3">
    <name type="scientific">Porphyromonas gulae</name>
    <dbReference type="NCBI Taxonomy" id="111105"/>
    <lineage>
        <taxon>Bacteria</taxon>
        <taxon>Pseudomonadati</taxon>
        <taxon>Bacteroidota</taxon>
        <taxon>Bacteroidia</taxon>
        <taxon>Bacteroidales</taxon>
        <taxon>Porphyromonadaceae</taxon>
        <taxon>Porphyromonas</taxon>
    </lineage>
</organism>
<dbReference type="Pfam" id="PF14897">
    <property type="entry name" value="EpsG"/>
    <property type="match status" value="1"/>
</dbReference>
<comment type="caution">
    <text evidence="2">The sequence shown here is derived from an EMBL/GenBank/DDBJ whole genome shotgun (WGS) entry which is preliminary data.</text>
</comment>
<proteinExistence type="predicted"/>
<dbReference type="STRING" id="111105.HR09_07385"/>
<keyword evidence="1" id="KW-0472">Membrane</keyword>
<evidence type="ECO:0000256" key="1">
    <source>
        <dbReference type="SAM" id="Phobius"/>
    </source>
</evidence>
<dbReference type="InterPro" id="IPR049458">
    <property type="entry name" value="EpsG-like"/>
</dbReference>
<reference evidence="2 3" key="1">
    <citation type="submission" date="2014-08" db="EMBL/GenBank/DDBJ databases">
        <title>Porphyromonas gulae strain:COT-052_OH1451 Genome sequencing.</title>
        <authorList>
            <person name="Wallis C."/>
            <person name="Deusch O."/>
            <person name="O'Flynn C."/>
            <person name="Davis I."/>
            <person name="Jospin G."/>
            <person name="Darling A.E."/>
            <person name="Coil D.A."/>
            <person name="Alexiev A."/>
            <person name="Horsfall A."/>
            <person name="Kirkwood N."/>
            <person name="Harris S."/>
            <person name="Eisen J.A."/>
        </authorList>
    </citation>
    <scope>NUCLEOTIDE SEQUENCE [LARGE SCALE GENOMIC DNA]</scope>
    <source>
        <strain evidence="3">COT-052 OH1451</strain>
    </source>
</reference>
<feature type="transmembrane region" description="Helical" evidence="1">
    <location>
        <begin position="190"/>
        <end position="208"/>
    </location>
</feature>
<gene>
    <name evidence="2" type="ORF">HR08_07255</name>
</gene>
<dbReference type="RefSeq" id="WP_039421409.1">
    <property type="nucleotide sequence ID" value="NZ_JRAI01000061.1"/>
</dbReference>
<feature type="transmembrane region" description="Helical" evidence="1">
    <location>
        <begin position="289"/>
        <end position="306"/>
    </location>
</feature>
<protein>
    <submittedName>
        <fullName evidence="2">Exopolysaccharide biosynthesis protein</fullName>
    </submittedName>
</protein>
<sequence>MLPYFVLFGFLAVLFLADKYDDRFKTFVFWISGLALVIFSGTRIGMGRDYRLYEHAYQFPDGKTAHNFELVWQWINKAFHSLGLDFHAWLFFVAFVTILLMFIGMKKMSKDCIFSVIAFVLIYRGYFETMNMVRQYVAMAIVFASFPLFLSKKYVYFYICIGTSALFHVSALAMLILVPLATKRIDKRPIIVGLVVTWIFGAIILEPVADYAATLLPERYGFYIKKQFVSAVSSSGLYQLFLNSIAIFFLMIQSDLEKKDPQNRLYIFLYVVSILIYNTTISFEVAMRIMFYPFIFIFILLPNAYIQSERLWQRSAILGILAVFTFFMLKDLSSPSEPYANYKSILF</sequence>
<dbReference type="AlphaFoldDB" id="A0A0A2F4W3"/>
<accession>A0A0A2F4W3</accession>
<dbReference type="EMBL" id="JRAI01000061">
    <property type="protein sequence ID" value="KGN85090.1"/>
    <property type="molecule type" value="Genomic_DNA"/>
</dbReference>
<feature type="transmembrane region" description="Helical" evidence="1">
    <location>
        <begin position="82"/>
        <end position="102"/>
    </location>
</feature>
<keyword evidence="1" id="KW-0812">Transmembrane</keyword>